<dbReference type="Proteomes" id="UP001732720">
    <property type="component" value="Chromosome X"/>
</dbReference>
<keyword evidence="1" id="KW-1185">Reference proteome</keyword>
<organism evidence="1 2">
    <name type="scientific">Castor canadensis</name>
    <name type="common">American beaver</name>
    <dbReference type="NCBI Taxonomy" id="51338"/>
    <lineage>
        <taxon>Eukaryota</taxon>
        <taxon>Metazoa</taxon>
        <taxon>Chordata</taxon>
        <taxon>Craniata</taxon>
        <taxon>Vertebrata</taxon>
        <taxon>Euteleostomi</taxon>
        <taxon>Mammalia</taxon>
        <taxon>Eutheria</taxon>
        <taxon>Euarchontoglires</taxon>
        <taxon>Glires</taxon>
        <taxon>Rodentia</taxon>
        <taxon>Castorimorpha</taxon>
        <taxon>Castoridae</taxon>
        <taxon>Castor</taxon>
    </lineage>
</organism>
<gene>
    <name evidence="2" type="primary">Nbdy</name>
</gene>
<sequence>MGDQPCASGRSTLPPGNTREAKPPKKRCLLAPRWDYPEGTPNGSSTTPPSAPPPVAAGLKSLPPPEK</sequence>
<protein>
    <submittedName>
        <fullName evidence="2">Negative regulator of P-body association</fullName>
    </submittedName>
</protein>
<dbReference type="RefSeq" id="XP_073918617.1">
    <property type="nucleotide sequence ID" value="XM_074062516.1"/>
</dbReference>
<proteinExistence type="predicted"/>
<reference evidence="2" key="1">
    <citation type="submission" date="2025-08" db="UniProtKB">
        <authorList>
            <consortium name="RefSeq"/>
        </authorList>
    </citation>
    <scope>IDENTIFICATION</scope>
</reference>
<accession>A0AC58LN79</accession>
<evidence type="ECO:0000313" key="2">
    <source>
        <dbReference type="RefSeq" id="XP_073918617.1"/>
    </source>
</evidence>
<name>A0AC58LN79_CASCN</name>
<evidence type="ECO:0000313" key="1">
    <source>
        <dbReference type="Proteomes" id="UP001732720"/>
    </source>
</evidence>